<evidence type="ECO:0000313" key="12">
    <source>
        <dbReference type="EMBL" id="OOQ90016.1"/>
    </source>
</evidence>
<dbReference type="PANTHER" id="PTHR12980">
    <property type="entry name" value="UBIQUINOL-CYTOCHROME C REDUCTASE COMPLEX, SUBUNIT X"/>
    <property type="match status" value="1"/>
</dbReference>
<keyword evidence="3" id="KW-0813">Transport</keyword>
<evidence type="ECO:0000256" key="9">
    <source>
        <dbReference type="ARBA" id="ARBA00023128"/>
    </source>
</evidence>
<evidence type="ECO:0000256" key="6">
    <source>
        <dbReference type="ARBA" id="ARBA00022792"/>
    </source>
</evidence>
<organism evidence="12 13">
    <name type="scientific">Penicillium brasilianum</name>
    <dbReference type="NCBI Taxonomy" id="104259"/>
    <lineage>
        <taxon>Eukaryota</taxon>
        <taxon>Fungi</taxon>
        <taxon>Dikarya</taxon>
        <taxon>Ascomycota</taxon>
        <taxon>Pezizomycotina</taxon>
        <taxon>Eurotiomycetes</taxon>
        <taxon>Eurotiomycetidae</taxon>
        <taxon>Eurotiales</taxon>
        <taxon>Aspergillaceae</taxon>
        <taxon>Penicillium</taxon>
    </lineage>
</organism>
<dbReference type="EMBL" id="LJBN01000100">
    <property type="protein sequence ID" value="OOQ90016.1"/>
    <property type="molecule type" value="Genomic_DNA"/>
</dbReference>
<evidence type="ECO:0000256" key="8">
    <source>
        <dbReference type="ARBA" id="ARBA00022989"/>
    </source>
</evidence>
<evidence type="ECO:0000313" key="13">
    <source>
        <dbReference type="Proteomes" id="UP000190744"/>
    </source>
</evidence>
<dbReference type="GO" id="GO:0006122">
    <property type="term" value="P:mitochondrial electron transport, ubiquinol to cytochrome c"/>
    <property type="evidence" value="ECO:0007669"/>
    <property type="project" value="InterPro"/>
</dbReference>
<comment type="caution">
    <text evidence="12">The sequence shown here is derived from an EMBL/GenBank/DDBJ whole genome shotgun (WGS) entry which is preliminary data.</text>
</comment>
<evidence type="ECO:0000256" key="2">
    <source>
        <dbReference type="ARBA" id="ARBA00007856"/>
    </source>
</evidence>
<protein>
    <recommendedName>
        <fullName evidence="11">Complex III subunit 9</fullName>
    </recommendedName>
</protein>
<keyword evidence="7" id="KW-0249">Electron transport</keyword>
<dbReference type="InterPro" id="IPR036656">
    <property type="entry name" value="QCR9_sf"/>
</dbReference>
<gene>
    <name evidence="12" type="ORF">PEBR_05955</name>
</gene>
<evidence type="ECO:0000256" key="7">
    <source>
        <dbReference type="ARBA" id="ARBA00022982"/>
    </source>
</evidence>
<evidence type="ECO:0000256" key="3">
    <source>
        <dbReference type="ARBA" id="ARBA00022448"/>
    </source>
</evidence>
<comment type="subcellular location">
    <subcellularLocation>
        <location evidence="1">Mitochondrion inner membrane</location>
        <topology evidence="1">Single-pass membrane protein</topology>
    </subcellularLocation>
</comment>
<dbReference type="Gene3D" id="1.20.5.260">
    <property type="entry name" value="Cytochrome b-c1 complex subunit 9"/>
    <property type="match status" value="1"/>
</dbReference>
<dbReference type="Proteomes" id="UP000190744">
    <property type="component" value="Unassembled WGS sequence"/>
</dbReference>
<evidence type="ECO:0000256" key="4">
    <source>
        <dbReference type="ARBA" id="ARBA00022660"/>
    </source>
</evidence>
<evidence type="ECO:0000256" key="11">
    <source>
        <dbReference type="ARBA" id="ARBA00044247"/>
    </source>
</evidence>
<dbReference type="GO" id="GO:0005743">
    <property type="term" value="C:mitochondrial inner membrane"/>
    <property type="evidence" value="ECO:0007669"/>
    <property type="project" value="UniProtKB-SubCell"/>
</dbReference>
<keyword evidence="9" id="KW-0496">Mitochondrion</keyword>
<keyword evidence="6" id="KW-0999">Mitochondrion inner membrane</keyword>
<reference evidence="13" key="1">
    <citation type="submission" date="2015-09" db="EMBL/GenBank/DDBJ databases">
        <authorList>
            <person name="Fill T.P."/>
            <person name="Baretta J.F."/>
            <person name="de Almeida L.G."/>
            <person name="Rocha M."/>
            <person name="de Souza D.H."/>
            <person name="Malavazi I."/>
            <person name="Cerdeira L.T."/>
            <person name="Hong H."/>
            <person name="Samborskyy M."/>
            <person name="de Vasconcelos A.T."/>
            <person name="Leadlay P."/>
            <person name="Rodrigues-Filho E."/>
        </authorList>
    </citation>
    <scope>NUCLEOTIDE SEQUENCE [LARGE SCALE GENOMIC DNA]</scope>
    <source>
        <strain evidence="13">LaBioMMi 136</strain>
    </source>
</reference>
<name>A0A1S9RX68_PENBI</name>
<dbReference type="PANTHER" id="PTHR12980:SF0">
    <property type="entry name" value="CYTOCHROME B-C1 COMPLEX SUBUNIT 9"/>
    <property type="match status" value="1"/>
</dbReference>
<sequence length="113" mass="12748">MGKPPEDRGPISEPGIPVLFVLANFRLPLPNLIFNSRPRLKPPVVSTPSPPSQWPASIIRRNAVFLTTIFAGAFAFELSFDTASNKIWDTWNAGRQWKDIKPRYLVQGDEDEE</sequence>
<keyword evidence="5" id="KW-0812">Transmembrane</keyword>
<dbReference type="SUPFAM" id="SSF81514">
    <property type="entry name" value="Subunit X (non-heme 7 kDa protein) of cytochrome bc1 complex (Ubiquinol-cytochrome c reductase)"/>
    <property type="match status" value="1"/>
</dbReference>
<evidence type="ECO:0000256" key="1">
    <source>
        <dbReference type="ARBA" id="ARBA00004434"/>
    </source>
</evidence>
<accession>A0A1S9RX68</accession>
<keyword evidence="8" id="KW-1133">Transmembrane helix</keyword>
<keyword evidence="10" id="KW-0472">Membrane</keyword>
<evidence type="ECO:0000256" key="5">
    <source>
        <dbReference type="ARBA" id="ARBA00022692"/>
    </source>
</evidence>
<dbReference type="AlphaFoldDB" id="A0A1S9RX68"/>
<comment type="similarity">
    <text evidence="2">Belongs to the UQCR10/QCR9 family.</text>
</comment>
<dbReference type="GO" id="GO:0045275">
    <property type="term" value="C:respiratory chain complex III"/>
    <property type="evidence" value="ECO:0007669"/>
    <property type="project" value="InterPro"/>
</dbReference>
<keyword evidence="4" id="KW-0679">Respiratory chain</keyword>
<dbReference type="FunFam" id="1.20.5.260:FF:000001">
    <property type="entry name" value="Cytochrome b-c1 complex subunit 9"/>
    <property type="match status" value="1"/>
</dbReference>
<dbReference type="InterPro" id="IPR008027">
    <property type="entry name" value="QCR9"/>
</dbReference>
<evidence type="ECO:0000256" key="10">
    <source>
        <dbReference type="ARBA" id="ARBA00023136"/>
    </source>
</evidence>
<dbReference type="Pfam" id="PF05365">
    <property type="entry name" value="UCR_UQCRX_QCR9"/>
    <property type="match status" value="1"/>
</dbReference>
<proteinExistence type="inferred from homology"/>